<accession>A0A517XWM7</accession>
<dbReference type="EMBL" id="CP036273">
    <property type="protein sequence ID" value="QDU21910.1"/>
    <property type="molecule type" value="Genomic_DNA"/>
</dbReference>
<evidence type="ECO:0000313" key="1">
    <source>
        <dbReference type="EMBL" id="QDU21910.1"/>
    </source>
</evidence>
<dbReference type="InterPro" id="IPR008878">
    <property type="entry name" value="Transposase_IS66_Orf2"/>
</dbReference>
<dbReference type="Proteomes" id="UP000319576">
    <property type="component" value="Chromosome"/>
</dbReference>
<dbReference type="KEGG" id="uli:ETAA1_38830"/>
<name>A0A517XWM7_9BACT</name>
<protein>
    <submittedName>
        <fullName evidence="1">IS66 Orf2 like protein</fullName>
    </submittedName>
</protein>
<dbReference type="Pfam" id="PF05717">
    <property type="entry name" value="TnpB_IS66"/>
    <property type="match status" value="1"/>
</dbReference>
<proteinExistence type="predicted"/>
<dbReference type="PANTHER" id="PTHR36455">
    <property type="match status" value="1"/>
</dbReference>
<dbReference type="NCBIfam" id="NF033819">
    <property type="entry name" value="IS66_TnpB"/>
    <property type="match status" value="1"/>
</dbReference>
<sequence length="115" mass="12516">MLTLLPGGRIQVAVEAVDGRKGIDSLAGVVRSVLKGDPMSGDLFVFRTRRADKLKILAWMGDGFALYLRRLEKGTFAFPTAVEASVPVTPTQLAMILGGLDPAKARERRRYKSPS</sequence>
<gene>
    <name evidence="1" type="ORF">ETAA1_38830</name>
</gene>
<dbReference type="AlphaFoldDB" id="A0A517XWM7"/>
<reference evidence="1 2" key="1">
    <citation type="submission" date="2019-02" db="EMBL/GenBank/DDBJ databases">
        <title>Deep-cultivation of Planctomycetes and their phenomic and genomic characterization uncovers novel biology.</title>
        <authorList>
            <person name="Wiegand S."/>
            <person name="Jogler M."/>
            <person name="Boedeker C."/>
            <person name="Pinto D."/>
            <person name="Vollmers J."/>
            <person name="Rivas-Marin E."/>
            <person name="Kohn T."/>
            <person name="Peeters S.H."/>
            <person name="Heuer A."/>
            <person name="Rast P."/>
            <person name="Oberbeckmann S."/>
            <person name="Bunk B."/>
            <person name="Jeske O."/>
            <person name="Meyerdierks A."/>
            <person name="Storesund J.E."/>
            <person name="Kallscheuer N."/>
            <person name="Luecker S."/>
            <person name="Lage O.M."/>
            <person name="Pohl T."/>
            <person name="Merkel B.J."/>
            <person name="Hornburger P."/>
            <person name="Mueller R.-W."/>
            <person name="Bruemmer F."/>
            <person name="Labrenz M."/>
            <person name="Spormann A.M."/>
            <person name="Op den Camp H."/>
            <person name="Overmann J."/>
            <person name="Amann R."/>
            <person name="Jetten M.S.M."/>
            <person name="Mascher T."/>
            <person name="Medema M.H."/>
            <person name="Devos D.P."/>
            <person name="Kaster A.-K."/>
            <person name="Ovreas L."/>
            <person name="Rohde M."/>
            <person name="Galperin M.Y."/>
            <person name="Jogler C."/>
        </authorList>
    </citation>
    <scope>NUCLEOTIDE SEQUENCE [LARGE SCALE GENOMIC DNA]</scope>
    <source>
        <strain evidence="1 2">ETA_A1</strain>
    </source>
</reference>
<evidence type="ECO:0000313" key="2">
    <source>
        <dbReference type="Proteomes" id="UP000319576"/>
    </source>
</evidence>
<organism evidence="1 2">
    <name type="scientific">Urbifossiella limnaea</name>
    <dbReference type="NCBI Taxonomy" id="2528023"/>
    <lineage>
        <taxon>Bacteria</taxon>
        <taxon>Pseudomonadati</taxon>
        <taxon>Planctomycetota</taxon>
        <taxon>Planctomycetia</taxon>
        <taxon>Gemmatales</taxon>
        <taxon>Gemmataceae</taxon>
        <taxon>Urbifossiella</taxon>
    </lineage>
</organism>
<dbReference type="PANTHER" id="PTHR36455:SF1">
    <property type="entry name" value="BLR8292 PROTEIN"/>
    <property type="match status" value="1"/>
</dbReference>
<dbReference type="RefSeq" id="WP_238389490.1">
    <property type="nucleotide sequence ID" value="NZ_CP036273.1"/>
</dbReference>
<keyword evidence="2" id="KW-1185">Reference proteome</keyword>